<dbReference type="Proteomes" id="UP001275440">
    <property type="component" value="Unassembled WGS sequence"/>
</dbReference>
<organism evidence="2 3">
    <name type="scientific">Rhodococcus zopfii</name>
    <dbReference type="NCBI Taxonomy" id="43772"/>
    <lineage>
        <taxon>Bacteria</taxon>
        <taxon>Bacillati</taxon>
        <taxon>Actinomycetota</taxon>
        <taxon>Actinomycetes</taxon>
        <taxon>Mycobacteriales</taxon>
        <taxon>Nocardiaceae</taxon>
        <taxon>Rhodococcus</taxon>
    </lineage>
</organism>
<keyword evidence="1" id="KW-0472">Membrane</keyword>
<reference evidence="2 3" key="1">
    <citation type="submission" date="2019-10" db="EMBL/GenBank/DDBJ databases">
        <title>Draft Genome Assembly of Rhodococcus zopfii DSM44189.</title>
        <authorList>
            <person name="Sutton J.M."/>
            <person name="Akob D.M."/>
            <person name="Bushman T.J."/>
        </authorList>
    </citation>
    <scope>NUCLEOTIDE SEQUENCE [LARGE SCALE GENOMIC DNA]</scope>
    <source>
        <strain evidence="2 3">DSM 44189</strain>
    </source>
</reference>
<protein>
    <recommendedName>
        <fullName evidence="4">Peptidase MA-like domain-containing protein</fullName>
    </recommendedName>
</protein>
<sequence length="449" mass="48009">MPESSPSTRASAPRSWERLAVVGLAVVVALVALLVVLFTPDEATPDSGQADTEHADTAHDEIQALLDTWAVAVRTDDADTLRTLVDEHARPGLLDAELRRAAALSQVPLADWGYELSPEIAPVSADVAARLGRAEAQTRTVYLRYAIDGIDTQSTRKPVTVVVVRRDDGWYLVDDEPGPGRVTWRGPWDFGPLVVESVAQRSGGRSLVIGHPEQQALVDAIAGEMESAVDAVDQVWGADWSRRGLVLVTASHDEFTQQVGDRHNGAAIAAVAVSDVVDPRAGSVTGQRIVFSPAAGDRLTAEGLRTVLRHELTHIAARAHTVDGSPLWMLEGYADYVGYRGADGEFGRTAPTLTDTVTRNGAPAALPGDTEFAGERSLLAYETAWSLAAYIADDYGPVRLTELYRRLARGPVDGAELDAALMEVLGADTGAFVAAWGSWVDSRLGSHAR</sequence>
<dbReference type="EMBL" id="WBMO01000001">
    <property type="protein sequence ID" value="MDV2475227.1"/>
    <property type="molecule type" value="Genomic_DNA"/>
</dbReference>
<evidence type="ECO:0000313" key="3">
    <source>
        <dbReference type="Proteomes" id="UP001275440"/>
    </source>
</evidence>
<proteinExistence type="predicted"/>
<feature type="transmembrane region" description="Helical" evidence="1">
    <location>
        <begin position="19"/>
        <end position="38"/>
    </location>
</feature>
<accession>A0ABU3WML5</accession>
<gene>
    <name evidence="2" type="ORF">F8M49_06930</name>
</gene>
<keyword evidence="1" id="KW-1133">Transmembrane helix</keyword>
<comment type="caution">
    <text evidence="2">The sequence shown here is derived from an EMBL/GenBank/DDBJ whole genome shotgun (WGS) entry which is preliminary data.</text>
</comment>
<evidence type="ECO:0000256" key="1">
    <source>
        <dbReference type="SAM" id="Phobius"/>
    </source>
</evidence>
<keyword evidence="1" id="KW-0812">Transmembrane</keyword>
<keyword evidence="3" id="KW-1185">Reference proteome</keyword>
<evidence type="ECO:0000313" key="2">
    <source>
        <dbReference type="EMBL" id="MDV2475227.1"/>
    </source>
</evidence>
<evidence type="ECO:0008006" key="4">
    <source>
        <dbReference type="Google" id="ProtNLM"/>
    </source>
</evidence>
<name>A0ABU3WML5_9NOCA</name>